<dbReference type="Gene3D" id="1.10.1580.10">
    <property type="match status" value="1"/>
</dbReference>
<gene>
    <name evidence="14" type="ORF">SAMN05421503_1272</name>
</gene>
<feature type="binding site" evidence="12">
    <location>
        <begin position="131"/>
        <end position="136"/>
    </location>
    <ligand>
        <name>GTP</name>
        <dbReference type="ChEBI" id="CHEBI:37565"/>
    </ligand>
</feature>
<protein>
    <recommendedName>
        <fullName evidence="2 11">Ribosome biogenesis GTPase A</fullName>
    </recommendedName>
</protein>
<keyword evidence="6" id="KW-0378">Hydrolase</keyword>
<dbReference type="InterPro" id="IPR023179">
    <property type="entry name" value="GTP-bd_ortho_bundle_sf"/>
</dbReference>
<comment type="similarity">
    <text evidence="11">Belongs to the TRAFAC class YlqF/YawG GTPase family. MTG1 subfamily.</text>
</comment>
<dbReference type="CDD" id="cd01856">
    <property type="entry name" value="YlqF"/>
    <property type="match status" value="1"/>
</dbReference>
<keyword evidence="7" id="KW-0694">RNA-binding</keyword>
<keyword evidence="3 11" id="KW-0963">Cytoplasm</keyword>
<dbReference type="GO" id="GO:0006412">
    <property type="term" value="P:translation"/>
    <property type="evidence" value="ECO:0007669"/>
    <property type="project" value="TreeGrafter"/>
</dbReference>
<comment type="subunit">
    <text evidence="10">Interacts with ctc. Interacts with the immature 50S ribosome subunit. 2 molecules of rbgA bind to one 50S subunit.</text>
</comment>
<evidence type="ECO:0000256" key="2">
    <source>
        <dbReference type="ARBA" id="ARBA00014898"/>
    </source>
</evidence>
<evidence type="ECO:0000256" key="4">
    <source>
        <dbReference type="ARBA" id="ARBA00022517"/>
    </source>
</evidence>
<comment type="subcellular location">
    <subcellularLocation>
        <location evidence="1 11">Cytoplasm</location>
    </subcellularLocation>
</comment>
<dbReference type="GO" id="GO:0005525">
    <property type="term" value="F:GTP binding"/>
    <property type="evidence" value="ECO:0007669"/>
    <property type="project" value="UniProtKB-KW"/>
</dbReference>
<dbReference type="FunFam" id="3.40.50.300:FF:000590">
    <property type="entry name" value="Ribosome biogenesis GTPase A"/>
    <property type="match status" value="1"/>
</dbReference>
<dbReference type="PIRSF" id="PIRSF006230">
    <property type="entry name" value="MG442"/>
    <property type="match status" value="1"/>
</dbReference>
<evidence type="ECO:0000256" key="7">
    <source>
        <dbReference type="ARBA" id="ARBA00022884"/>
    </source>
</evidence>
<dbReference type="Gene3D" id="3.40.50.300">
    <property type="entry name" value="P-loop containing nucleotide triphosphate hydrolases"/>
    <property type="match status" value="1"/>
</dbReference>
<evidence type="ECO:0000259" key="13">
    <source>
        <dbReference type="PROSITE" id="PS51721"/>
    </source>
</evidence>
<evidence type="ECO:0000313" key="14">
    <source>
        <dbReference type="EMBL" id="SNZ09571.1"/>
    </source>
</evidence>
<proteinExistence type="inferred from homology"/>
<keyword evidence="4" id="KW-0690">Ribosome biogenesis</keyword>
<reference evidence="15" key="1">
    <citation type="submission" date="2017-09" db="EMBL/GenBank/DDBJ databases">
        <authorList>
            <person name="Varghese N."/>
            <person name="Submissions S."/>
        </authorList>
    </citation>
    <scope>NUCLEOTIDE SEQUENCE [LARGE SCALE GENOMIC DNA]</scope>
    <source>
        <strain evidence="15">CGMCC 1.8913</strain>
    </source>
</reference>
<organism evidence="14 15">
    <name type="scientific">Terribacillus aidingensis</name>
    <dbReference type="NCBI Taxonomy" id="586416"/>
    <lineage>
        <taxon>Bacteria</taxon>
        <taxon>Bacillati</taxon>
        <taxon>Bacillota</taxon>
        <taxon>Bacilli</taxon>
        <taxon>Bacillales</taxon>
        <taxon>Bacillaceae</taxon>
        <taxon>Terribacillus</taxon>
    </lineage>
</organism>
<evidence type="ECO:0000256" key="6">
    <source>
        <dbReference type="ARBA" id="ARBA00022801"/>
    </source>
</evidence>
<dbReference type="NCBIfam" id="TIGR03596">
    <property type="entry name" value="GTPase_YlqF"/>
    <property type="match status" value="1"/>
</dbReference>
<evidence type="ECO:0000256" key="11">
    <source>
        <dbReference type="PIRNR" id="PIRNR006230"/>
    </source>
</evidence>
<evidence type="ECO:0000256" key="3">
    <source>
        <dbReference type="ARBA" id="ARBA00022490"/>
    </source>
</evidence>
<dbReference type="FunFam" id="1.10.1580.10:FF:000003">
    <property type="entry name" value="Ribosome biogenesis GTPase A"/>
    <property type="match status" value="1"/>
</dbReference>
<evidence type="ECO:0000256" key="8">
    <source>
        <dbReference type="ARBA" id="ARBA00023134"/>
    </source>
</evidence>
<dbReference type="AlphaFoldDB" id="A0A285NPK9"/>
<feature type="domain" description="CP-type G" evidence="13">
    <location>
        <begin position="14"/>
        <end position="179"/>
    </location>
</feature>
<comment type="function">
    <text evidence="9">Essential protein that is required for a late step of 50S ribosomal subunit assembly. Has GTPase activity that is stimulated by interaction with the immature 50S ribosome subunit. Binds to the 23S rRNA. Required for the association of ribosomal proteins rplP and rpmA with the large subunit.</text>
</comment>
<dbReference type="GO" id="GO:0003723">
    <property type="term" value="F:RNA binding"/>
    <property type="evidence" value="ECO:0007669"/>
    <property type="project" value="UniProtKB-KW"/>
</dbReference>
<dbReference type="InterPro" id="IPR030378">
    <property type="entry name" value="G_CP_dom"/>
</dbReference>
<dbReference type="GO" id="GO:0003924">
    <property type="term" value="F:GTPase activity"/>
    <property type="evidence" value="ECO:0007669"/>
    <property type="project" value="TreeGrafter"/>
</dbReference>
<accession>A0A285NPK9</accession>
<dbReference type="PANTHER" id="PTHR45782">
    <property type="entry name" value="MITOCHONDRIAL RIBOSOME-ASSOCIATED GTPASE 1"/>
    <property type="match status" value="1"/>
</dbReference>
<dbReference type="STRING" id="586416.GZ22_06770"/>
<evidence type="ECO:0000256" key="1">
    <source>
        <dbReference type="ARBA" id="ARBA00004496"/>
    </source>
</evidence>
<evidence type="ECO:0000256" key="5">
    <source>
        <dbReference type="ARBA" id="ARBA00022741"/>
    </source>
</evidence>
<keyword evidence="5 11" id="KW-0547">Nucleotide-binding</keyword>
<name>A0A285NPK9_9BACI</name>
<evidence type="ECO:0000256" key="12">
    <source>
        <dbReference type="PIRSR" id="PIRSR006230-1"/>
    </source>
</evidence>
<dbReference type="eggNOG" id="COG1161">
    <property type="taxonomic scope" value="Bacteria"/>
</dbReference>
<dbReference type="RefSeq" id="WP_097040392.1">
    <property type="nucleotide sequence ID" value="NZ_OBEK01000002.1"/>
</dbReference>
<dbReference type="GO" id="GO:0042254">
    <property type="term" value="P:ribosome biogenesis"/>
    <property type="evidence" value="ECO:0007669"/>
    <property type="project" value="UniProtKB-KW"/>
</dbReference>
<evidence type="ECO:0000313" key="15">
    <source>
        <dbReference type="Proteomes" id="UP000219356"/>
    </source>
</evidence>
<dbReference type="Pfam" id="PF01926">
    <property type="entry name" value="MMR_HSR1"/>
    <property type="match status" value="1"/>
</dbReference>
<dbReference type="OrthoDB" id="9779790at2"/>
<dbReference type="InterPro" id="IPR016478">
    <property type="entry name" value="GTPase_MTG1"/>
</dbReference>
<evidence type="ECO:0000256" key="10">
    <source>
        <dbReference type="ARBA" id="ARBA00025856"/>
    </source>
</evidence>
<dbReference type="InterPro" id="IPR027417">
    <property type="entry name" value="P-loop_NTPase"/>
</dbReference>
<dbReference type="PROSITE" id="PS51721">
    <property type="entry name" value="G_CP"/>
    <property type="match status" value="1"/>
</dbReference>
<dbReference type="InterPro" id="IPR006073">
    <property type="entry name" value="GTP-bd"/>
</dbReference>
<dbReference type="EMBL" id="OBEK01000002">
    <property type="protein sequence ID" value="SNZ09571.1"/>
    <property type="molecule type" value="Genomic_DNA"/>
</dbReference>
<dbReference type="GO" id="GO:0005737">
    <property type="term" value="C:cytoplasm"/>
    <property type="evidence" value="ECO:0007669"/>
    <property type="project" value="UniProtKB-SubCell"/>
</dbReference>
<sequence>MTIQWFPGHMAKARREVEEKLKLVDFVIELVDARAPEASQNPMLRKVLGNKPKMVVLMKKDLADKSVTDAWIRYYEEQGTPALAVNADEKGDVQRVIQRAHDMHAAKRERWKRKGLQNPPPGRAMIIGIPNVGKSTLINRLASKKIAKTGDRPGVTTQQQWIKVKKDFELLDTPGILWPKFEDPQVGLVLAAIGTIKDQILPMEEVATFILSYLKEHYPAQLSERYGIDNLADIEVIEMFTHIGRIRGALEGGGMINYEKTYEIVIRDLRSKRIANVTFEKPAAE</sequence>
<keyword evidence="15" id="KW-1185">Reference proteome</keyword>
<dbReference type="Proteomes" id="UP000219356">
    <property type="component" value="Unassembled WGS sequence"/>
</dbReference>
<keyword evidence="8 11" id="KW-0342">GTP-binding</keyword>
<dbReference type="SUPFAM" id="SSF52540">
    <property type="entry name" value="P-loop containing nucleoside triphosphate hydrolases"/>
    <property type="match status" value="1"/>
</dbReference>
<feature type="binding site" evidence="12">
    <location>
        <position position="175"/>
    </location>
    <ligand>
        <name>GTP</name>
        <dbReference type="ChEBI" id="CHEBI:37565"/>
    </ligand>
</feature>
<comment type="function">
    <text evidence="11">Required for a late step of 50S ribosomal subunit assembly. Has GTPase activity.</text>
</comment>
<dbReference type="InterPro" id="IPR019991">
    <property type="entry name" value="GTP-bd_ribosome_bgen"/>
</dbReference>
<dbReference type="PANTHER" id="PTHR45782:SF4">
    <property type="entry name" value="MITOCHONDRIAL RIBOSOME-ASSOCIATED GTPASE 1"/>
    <property type="match status" value="1"/>
</dbReference>
<evidence type="ECO:0000256" key="9">
    <source>
        <dbReference type="ARBA" id="ARBA00025021"/>
    </source>
</evidence>